<keyword evidence="4" id="KW-1185">Reference proteome</keyword>
<dbReference type="GeneID" id="70581518"/>
<dbReference type="GO" id="GO:0046872">
    <property type="term" value="F:metal ion binding"/>
    <property type="evidence" value="ECO:0007669"/>
    <property type="project" value="UniProtKB-KW"/>
</dbReference>
<dbReference type="EMBL" id="FUXB01000009">
    <property type="protein sequence ID" value="SJZ99191.1"/>
    <property type="molecule type" value="Genomic_DNA"/>
</dbReference>
<dbReference type="Pfam" id="PF01557">
    <property type="entry name" value="FAA_hydrolase"/>
    <property type="match status" value="1"/>
</dbReference>
<proteinExistence type="predicted"/>
<accession>A0A1T4Q6N5</accession>
<protein>
    <submittedName>
        <fullName evidence="3">2-keto-4-pentenoate hydratase/2-oxohepta-3-ene-1,7-dioic acid hydratase (Catechol pathway)</fullName>
    </submittedName>
</protein>
<dbReference type="STRING" id="1123491.SAMN02745782_02012"/>
<evidence type="ECO:0000259" key="2">
    <source>
        <dbReference type="Pfam" id="PF01557"/>
    </source>
</evidence>
<dbReference type="Proteomes" id="UP000190834">
    <property type="component" value="Unassembled WGS sequence"/>
</dbReference>
<dbReference type="Gene3D" id="3.90.850.10">
    <property type="entry name" value="Fumarylacetoacetase-like, C-terminal domain"/>
    <property type="match status" value="1"/>
</dbReference>
<dbReference type="PANTHER" id="PTHR11820">
    <property type="entry name" value="ACYLPYRUVASE"/>
    <property type="match status" value="1"/>
</dbReference>
<name>A0A1T4Q6N5_VIBCI</name>
<evidence type="ECO:0000313" key="4">
    <source>
        <dbReference type="Proteomes" id="UP000190834"/>
    </source>
</evidence>
<dbReference type="InterPro" id="IPR011234">
    <property type="entry name" value="Fumarylacetoacetase-like_C"/>
</dbReference>
<dbReference type="PANTHER" id="PTHR11820:SF7">
    <property type="entry name" value="ACYLPYRUVASE FAHD1, MITOCHONDRIAL"/>
    <property type="match status" value="1"/>
</dbReference>
<organism evidence="3 4">
    <name type="scientific">Vibrio cincinnatiensis DSM 19608</name>
    <dbReference type="NCBI Taxonomy" id="1123491"/>
    <lineage>
        <taxon>Bacteria</taxon>
        <taxon>Pseudomonadati</taxon>
        <taxon>Pseudomonadota</taxon>
        <taxon>Gammaproteobacteria</taxon>
        <taxon>Vibrionales</taxon>
        <taxon>Vibrionaceae</taxon>
        <taxon>Vibrio</taxon>
    </lineage>
</organism>
<feature type="domain" description="Fumarylacetoacetase-like C-terminal" evidence="2">
    <location>
        <begin position="15"/>
        <end position="185"/>
    </location>
</feature>
<dbReference type="OrthoDB" id="9805307at2"/>
<dbReference type="RefSeq" id="WP_078926388.1">
    <property type="nucleotide sequence ID" value="NZ_FUXB01000009.1"/>
</dbReference>
<dbReference type="InterPro" id="IPR036663">
    <property type="entry name" value="Fumarylacetoacetase_C_sf"/>
</dbReference>
<dbReference type="SUPFAM" id="SSF56529">
    <property type="entry name" value="FAH"/>
    <property type="match status" value="1"/>
</dbReference>
<evidence type="ECO:0000313" key="3">
    <source>
        <dbReference type="EMBL" id="SJZ99191.1"/>
    </source>
</evidence>
<gene>
    <name evidence="3" type="ORF">SAMN02745782_02012</name>
</gene>
<dbReference type="GO" id="GO:0018773">
    <property type="term" value="F:acetylpyruvate hydrolase activity"/>
    <property type="evidence" value="ECO:0007669"/>
    <property type="project" value="TreeGrafter"/>
</dbReference>
<sequence length="204" mass="22943">MNAVRYAEQLVYPSKVLCVGRNYADHIKELNNPFPEQMVVFNKPNSSITSTLRAFHQEALHYETEICFLVENGLYTAVGLGLDLTKRTLQSQLKQKQLPWERAKAFDGAAVLSRFIPLQGVSISDLQLELFINSVRVQCGGVAHMIYKPEEILAELKTYTTVCDNDIVMTGTPQGVGEVHQGDRFLGRLKCADQVLIEVEWLAE</sequence>
<keyword evidence="1" id="KW-0479">Metal-binding</keyword>
<reference evidence="4" key="1">
    <citation type="submission" date="2017-02" db="EMBL/GenBank/DDBJ databases">
        <authorList>
            <person name="Varghese N."/>
            <person name="Submissions S."/>
        </authorList>
    </citation>
    <scope>NUCLEOTIDE SEQUENCE [LARGE SCALE GENOMIC DNA]</scope>
    <source>
        <strain evidence="4">DSM 19608</strain>
    </source>
</reference>
<dbReference type="AlphaFoldDB" id="A0A1T4Q6N5"/>
<evidence type="ECO:0000256" key="1">
    <source>
        <dbReference type="ARBA" id="ARBA00022723"/>
    </source>
</evidence>